<dbReference type="KEGG" id="rcr:NCTC10994_00827"/>
<dbReference type="EMBL" id="LS483468">
    <property type="protein sequence ID" value="SQI29152.1"/>
    <property type="molecule type" value="Genomic_DNA"/>
</dbReference>
<proteinExistence type="predicted"/>
<evidence type="ECO:0000256" key="1">
    <source>
        <dbReference type="SAM" id="MobiDB-lite"/>
    </source>
</evidence>
<dbReference type="STRING" id="1219011.GCA_001895045_00547"/>
<keyword evidence="3" id="KW-1185">Reference proteome</keyword>
<reference evidence="2 3" key="1">
    <citation type="submission" date="2018-06" db="EMBL/GenBank/DDBJ databases">
        <authorList>
            <consortium name="Pathogen Informatics"/>
            <person name="Doyle S."/>
        </authorList>
    </citation>
    <scope>NUCLEOTIDE SEQUENCE [LARGE SCALE GENOMIC DNA]</scope>
    <source>
        <strain evidence="2 3">NCTC10994</strain>
    </source>
</reference>
<organism evidence="2 3">
    <name type="scientific">Rhodococcus coprophilus</name>
    <dbReference type="NCBI Taxonomy" id="38310"/>
    <lineage>
        <taxon>Bacteria</taxon>
        <taxon>Bacillati</taxon>
        <taxon>Actinomycetota</taxon>
        <taxon>Actinomycetes</taxon>
        <taxon>Mycobacteriales</taxon>
        <taxon>Nocardiaceae</taxon>
        <taxon>Rhodococcus</taxon>
    </lineage>
</organism>
<sequence>MGATTIRRGTAQLRQAGEVRSASPRPRKRSPQAPASAPVGAGGTSRGTHDQRVRPRRALQTEPIYRRTAVVPKRPVQEAMSDGVGWRQMAAAVVFTALATAGLLTVAHIRTTQVAAGAGASVVTVVREGETPAALAVRVDPDAPVDVTLARIAEMNDAGLGGLTAGHRLLVPAPGRG</sequence>
<evidence type="ECO:0000313" key="3">
    <source>
        <dbReference type="Proteomes" id="UP000249091"/>
    </source>
</evidence>
<evidence type="ECO:0000313" key="2">
    <source>
        <dbReference type="EMBL" id="SQI29152.1"/>
    </source>
</evidence>
<protein>
    <recommendedName>
        <fullName evidence="4">LysM domain-containing protein</fullName>
    </recommendedName>
</protein>
<accession>A0A2X4U4B2</accession>
<dbReference type="AlphaFoldDB" id="A0A2X4U4B2"/>
<feature type="region of interest" description="Disordered" evidence="1">
    <location>
        <begin position="1"/>
        <end position="62"/>
    </location>
</feature>
<dbReference type="Proteomes" id="UP000249091">
    <property type="component" value="Chromosome 1"/>
</dbReference>
<evidence type="ECO:0008006" key="4">
    <source>
        <dbReference type="Google" id="ProtNLM"/>
    </source>
</evidence>
<gene>
    <name evidence="2" type="ORF">NCTC10994_00827</name>
</gene>
<name>A0A2X4U4B2_9NOCA</name>